<dbReference type="InterPro" id="IPR036396">
    <property type="entry name" value="Cyt_P450_sf"/>
</dbReference>
<gene>
    <name evidence="22" type="primary">LOC101701311</name>
</gene>
<keyword evidence="6 18" id="KW-0479">Metal-binding</keyword>
<dbReference type="Gene3D" id="1.10.630.10">
    <property type="entry name" value="Cytochrome P450"/>
    <property type="match status" value="1"/>
</dbReference>
<dbReference type="InterPro" id="IPR017972">
    <property type="entry name" value="Cyt_P450_CS"/>
</dbReference>
<evidence type="ECO:0000256" key="3">
    <source>
        <dbReference type="ARBA" id="ARBA00010617"/>
    </source>
</evidence>
<dbReference type="GO" id="GO:0020037">
    <property type="term" value="F:heme binding"/>
    <property type="evidence" value="ECO:0007669"/>
    <property type="project" value="InterPro"/>
</dbReference>
<dbReference type="GO" id="GO:0005743">
    <property type="term" value="C:mitochondrial inner membrane"/>
    <property type="evidence" value="ECO:0007669"/>
    <property type="project" value="TreeGrafter"/>
</dbReference>
<dbReference type="PROSITE" id="PS00086">
    <property type="entry name" value="CYTOCHROME_P450"/>
    <property type="match status" value="1"/>
</dbReference>
<evidence type="ECO:0000256" key="5">
    <source>
        <dbReference type="ARBA" id="ARBA00022617"/>
    </source>
</evidence>
<evidence type="ECO:0000256" key="10">
    <source>
        <dbReference type="ARBA" id="ARBA00023033"/>
    </source>
</evidence>
<evidence type="ECO:0000256" key="9">
    <source>
        <dbReference type="ARBA" id="ARBA00023004"/>
    </source>
</evidence>
<dbReference type="KEGG" id="hgl:101701311"/>
<name>A0AAX6NVI2_HETGA</name>
<evidence type="ECO:0000256" key="2">
    <source>
        <dbReference type="ARBA" id="ARBA00004325"/>
    </source>
</evidence>
<dbReference type="GO" id="GO:0034650">
    <property type="term" value="P:cortisol metabolic process"/>
    <property type="evidence" value="ECO:0007669"/>
    <property type="project" value="TreeGrafter"/>
</dbReference>
<dbReference type="GO" id="GO:0005506">
    <property type="term" value="F:iron ion binding"/>
    <property type="evidence" value="ECO:0007669"/>
    <property type="project" value="InterPro"/>
</dbReference>
<dbReference type="InterPro" id="IPR002401">
    <property type="entry name" value="Cyt_P450_E_grp-I"/>
</dbReference>
<dbReference type="GeneID" id="101701311"/>
<keyword evidence="7" id="KW-0809">Transit peptide</keyword>
<evidence type="ECO:0000256" key="18">
    <source>
        <dbReference type="PIRSR" id="PIRSR602401-1"/>
    </source>
</evidence>
<dbReference type="PRINTS" id="PR00463">
    <property type="entry name" value="EP450I"/>
</dbReference>
<feature type="binding site" description="axial binding residue" evidence="18">
    <location>
        <position position="448"/>
    </location>
    <ligand>
        <name>heme</name>
        <dbReference type="ChEBI" id="CHEBI:30413"/>
    </ligand>
    <ligandPart>
        <name>Fe</name>
        <dbReference type="ChEBI" id="CHEBI:18248"/>
    </ligandPart>
</feature>
<dbReference type="GO" id="GO:0047783">
    <property type="term" value="F:corticosterone 18-monooxygenase activity"/>
    <property type="evidence" value="ECO:0007669"/>
    <property type="project" value="TreeGrafter"/>
</dbReference>
<dbReference type="GO" id="GO:0032342">
    <property type="term" value="P:aldosterone biosynthetic process"/>
    <property type="evidence" value="ECO:0007669"/>
    <property type="project" value="TreeGrafter"/>
</dbReference>
<evidence type="ECO:0000313" key="22">
    <source>
        <dbReference type="RefSeq" id="XP_004837917.1"/>
    </source>
</evidence>
<accession>A0AAX6NVI2</accession>
<keyword evidence="12" id="KW-0472">Membrane</keyword>
<feature type="signal peptide" evidence="20">
    <location>
        <begin position="1"/>
        <end position="23"/>
    </location>
</feature>
<evidence type="ECO:0000256" key="20">
    <source>
        <dbReference type="SAM" id="SignalP"/>
    </source>
</evidence>
<dbReference type="GO" id="GO:0008203">
    <property type="term" value="P:cholesterol metabolic process"/>
    <property type="evidence" value="ECO:0007669"/>
    <property type="project" value="TreeGrafter"/>
</dbReference>
<dbReference type="PANTHER" id="PTHR24279">
    <property type="entry name" value="CYTOCHROME P450"/>
    <property type="match status" value="1"/>
</dbReference>
<dbReference type="PRINTS" id="PR00385">
    <property type="entry name" value="P450"/>
</dbReference>
<sequence>MTFRLKADIWLAGSWLCLRGARALGTRAVVAPKTTVLPFKAIPQYSGNKWQKVLQIWKGQDYDDLHLEVDRAFQELGPIFRYNMGKTQIVSVMLPEDADQLYLAEKVYPYRKVMEPWIAHRQHRGKKPGVFLLNGPEWHSDRLQLNPNVLSPKAVQKFLPMVDIVARDFSEALKKKVLQSAQRILTLGIQPSICNYSIEASNFALFGERLGLLGHNPSPNSLNFIHALETMFKSTRKLMFLPRYLPSWMSSQVWKEHFEAWDHISDYAENCIQKKYQELAAGSPQYYSGIMADMLLDGDSSLGVIMANSLDFIAGSVDTTTYPIMMTLFELARNPTVQQALHQESLAAEPSISGNPQRATMELPLLRAALKETLRLYPVGLFLERILSSDLVLQNYHLPAGTLVHLYLYSMGRNPSVFPSPERYNPQRWLDSRQTFHHLAFGFGVRQCLGRRLAEVEMLLFLHHILKSFHVETPLQEDVKLAYNFVLMPTTFPPLTFRAVT</sequence>
<dbReference type="Pfam" id="PF00067">
    <property type="entry name" value="p450"/>
    <property type="match status" value="1"/>
</dbReference>
<comment type="catalytic activity">
    <reaction evidence="16">
        <text>a steroid + 2 reduced [adrenodoxin] + O2 + 2 H(+) = an 11beta-hydroxysteroid + 2 oxidized [adrenodoxin] + H2O</text>
        <dbReference type="Rhea" id="RHEA:15629"/>
        <dbReference type="Rhea" id="RHEA-COMP:9998"/>
        <dbReference type="Rhea" id="RHEA-COMP:9999"/>
        <dbReference type="ChEBI" id="CHEBI:15377"/>
        <dbReference type="ChEBI" id="CHEBI:15378"/>
        <dbReference type="ChEBI" id="CHEBI:15379"/>
        <dbReference type="ChEBI" id="CHEBI:33737"/>
        <dbReference type="ChEBI" id="CHEBI:33738"/>
        <dbReference type="ChEBI" id="CHEBI:35341"/>
        <dbReference type="ChEBI" id="CHEBI:35346"/>
        <dbReference type="EC" id="1.14.15.4"/>
    </reaction>
    <physiologicalReaction direction="left-to-right" evidence="16">
        <dbReference type="Rhea" id="RHEA:15630"/>
    </physiologicalReaction>
</comment>
<evidence type="ECO:0000256" key="19">
    <source>
        <dbReference type="RuleBase" id="RU000461"/>
    </source>
</evidence>
<dbReference type="GO" id="GO:0006704">
    <property type="term" value="P:glucocorticoid biosynthetic process"/>
    <property type="evidence" value="ECO:0007669"/>
    <property type="project" value="TreeGrafter"/>
</dbReference>
<evidence type="ECO:0000256" key="17">
    <source>
        <dbReference type="ARBA" id="ARBA00047970"/>
    </source>
</evidence>
<evidence type="ECO:0000256" key="15">
    <source>
        <dbReference type="ARBA" id="ARBA00047585"/>
    </source>
</evidence>
<evidence type="ECO:0000256" key="11">
    <source>
        <dbReference type="ARBA" id="ARBA00023128"/>
    </source>
</evidence>
<comment type="cofactor">
    <cofactor evidence="1 18">
        <name>heme</name>
        <dbReference type="ChEBI" id="CHEBI:30413"/>
    </cofactor>
</comment>
<evidence type="ECO:0000256" key="13">
    <source>
        <dbReference type="ARBA" id="ARBA00023250"/>
    </source>
</evidence>
<comment type="similarity">
    <text evidence="3 19">Belongs to the cytochrome P450 family.</text>
</comment>
<evidence type="ECO:0000256" key="7">
    <source>
        <dbReference type="ARBA" id="ARBA00022946"/>
    </source>
</evidence>
<keyword evidence="8 19" id="KW-0560">Oxidoreductase</keyword>
<dbReference type="SUPFAM" id="SSF48264">
    <property type="entry name" value="Cytochrome P450"/>
    <property type="match status" value="1"/>
</dbReference>
<dbReference type="GO" id="GO:0071375">
    <property type="term" value="P:cellular response to peptide hormone stimulus"/>
    <property type="evidence" value="ECO:0007669"/>
    <property type="project" value="TreeGrafter"/>
</dbReference>
<keyword evidence="5 18" id="KW-0349">Heme</keyword>
<dbReference type="EC" id="1.14.15.4" evidence="4"/>
<evidence type="ECO:0000256" key="4">
    <source>
        <dbReference type="ARBA" id="ARBA00012767"/>
    </source>
</evidence>
<feature type="chain" id="PRO_5043691135" description="steroid 11beta-monooxygenase" evidence="20">
    <location>
        <begin position="24"/>
        <end position="501"/>
    </location>
</feature>
<evidence type="ECO:0000256" key="16">
    <source>
        <dbReference type="ARBA" id="ARBA00047946"/>
    </source>
</evidence>
<dbReference type="PANTHER" id="PTHR24279:SF1">
    <property type="entry name" value="CYTOCHROME P450 11B2, MITOCHONDRIAL"/>
    <property type="match status" value="1"/>
</dbReference>
<evidence type="ECO:0000256" key="12">
    <source>
        <dbReference type="ARBA" id="ARBA00023136"/>
    </source>
</evidence>
<evidence type="ECO:0000313" key="21">
    <source>
        <dbReference type="Proteomes" id="UP000694906"/>
    </source>
</evidence>
<comment type="subcellular location">
    <subcellularLocation>
        <location evidence="2">Mitochondrion membrane</location>
    </subcellularLocation>
</comment>
<evidence type="ECO:0000256" key="14">
    <source>
        <dbReference type="ARBA" id="ARBA00042800"/>
    </source>
</evidence>
<dbReference type="Proteomes" id="UP000694906">
    <property type="component" value="Unplaced"/>
</dbReference>
<dbReference type="InterPro" id="IPR050479">
    <property type="entry name" value="CYP11_CYP27_families"/>
</dbReference>
<dbReference type="InterPro" id="IPR001128">
    <property type="entry name" value="Cyt_P450"/>
</dbReference>
<keyword evidence="21" id="KW-1185">Reference proteome</keyword>
<comment type="catalytic activity">
    <reaction evidence="17">
        <text>21-hydroxyprogesterone + 2 reduced [adrenodoxin] + O2 + 2 H(+) = corticosterone + 2 oxidized [adrenodoxin] + H2O</text>
        <dbReference type="Rhea" id="RHEA:46104"/>
        <dbReference type="Rhea" id="RHEA-COMP:9998"/>
        <dbReference type="Rhea" id="RHEA-COMP:9999"/>
        <dbReference type="ChEBI" id="CHEBI:15377"/>
        <dbReference type="ChEBI" id="CHEBI:15378"/>
        <dbReference type="ChEBI" id="CHEBI:15379"/>
        <dbReference type="ChEBI" id="CHEBI:16827"/>
        <dbReference type="ChEBI" id="CHEBI:16973"/>
        <dbReference type="ChEBI" id="CHEBI:33737"/>
        <dbReference type="ChEBI" id="CHEBI:33738"/>
    </reaction>
    <physiologicalReaction direction="left-to-right" evidence="17">
        <dbReference type="Rhea" id="RHEA:46105"/>
    </physiologicalReaction>
</comment>
<proteinExistence type="inferred from homology"/>
<keyword evidence="20" id="KW-0732">Signal</keyword>
<reference evidence="22" key="1">
    <citation type="submission" date="2025-08" db="UniProtKB">
        <authorList>
            <consortium name="RefSeq"/>
        </authorList>
    </citation>
    <scope>IDENTIFICATION</scope>
</reference>
<keyword evidence="10 19" id="KW-0503">Monooxygenase</keyword>
<protein>
    <recommendedName>
        <fullName evidence="4">steroid 11beta-monooxygenase</fullName>
        <ecNumber evidence="4">1.14.15.4</ecNumber>
    </recommendedName>
    <alternativeName>
        <fullName evidence="14">Cytochrome P450C11</fullName>
    </alternativeName>
</protein>
<keyword evidence="11" id="KW-0496">Mitochondrion</keyword>
<comment type="catalytic activity">
    <reaction evidence="15">
        <text>21-hydroxyprogesterone + 2 reduced [adrenodoxin] + O2 + 2 H(+) = 18-hydroxy-11-deoxycorticosterone + 2 oxidized [adrenodoxin] + H2O</text>
        <dbReference type="Rhea" id="RHEA:76151"/>
        <dbReference type="Rhea" id="RHEA-COMP:9998"/>
        <dbReference type="Rhea" id="RHEA-COMP:9999"/>
        <dbReference type="ChEBI" id="CHEBI:15377"/>
        <dbReference type="ChEBI" id="CHEBI:15378"/>
        <dbReference type="ChEBI" id="CHEBI:15379"/>
        <dbReference type="ChEBI" id="CHEBI:16973"/>
        <dbReference type="ChEBI" id="CHEBI:33737"/>
        <dbReference type="ChEBI" id="CHEBI:33738"/>
        <dbReference type="ChEBI" id="CHEBI:195166"/>
    </reaction>
    <physiologicalReaction direction="left-to-right" evidence="15">
        <dbReference type="Rhea" id="RHEA:76152"/>
    </physiologicalReaction>
</comment>
<keyword evidence="13" id="KW-0755">Steroidogenesis</keyword>
<dbReference type="AlphaFoldDB" id="A0AAX6NVI2"/>
<organism evidence="21 22">
    <name type="scientific">Heterocephalus glaber</name>
    <name type="common">Naked mole rat</name>
    <dbReference type="NCBI Taxonomy" id="10181"/>
    <lineage>
        <taxon>Eukaryota</taxon>
        <taxon>Metazoa</taxon>
        <taxon>Chordata</taxon>
        <taxon>Craniata</taxon>
        <taxon>Vertebrata</taxon>
        <taxon>Euteleostomi</taxon>
        <taxon>Mammalia</taxon>
        <taxon>Eutheria</taxon>
        <taxon>Euarchontoglires</taxon>
        <taxon>Glires</taxon>
        <taxon>Rodentia</taxon>
        <taxon>Hystricomorpha</taxon>
        <taxon>Bathyergidae</taxon>
        <taxon>Heterocephalus</taxon>
    </lineage>
</organism>
<dbReference type="RefSeq" id="XP_004837917.1">
    <property type="nucleotide sequence ID" value="XM_004837860.2"/>
</dbReference>
<evidence type="ECO:0000256" key="6">
    <source>
        <dbReference type="ARBA" id="ARBA00022723"/>
    </source>
</evidence>
<keyword evidence="9 18" id="KW-0408">Iron</keyword>
<evidence type="ECO:0000256" key="1">
    <source>
        <dbReference type="ARBA" id="ARBA00001971"/>
    </source>
</evidence>
<evidence type="ECO:0000256" key="8">
    <source>
        <dbReference type="ARBA" id="ARBA00023002"/>
    </source>
</evidence>
<dbReference type="GO" id="GO:0004507">
    <property type="term" value="F:steroid 11-beta-monooxygenase activity"/>
    <property type="evidence" value="ECO:0007669"/>
    <property type="project" value="UniProtKB-EC"/>
</dbReference>